<evidence type="ECO:0000313" key="2">
    <source>
        <dbReference type="Proteomes" id="UP000887013"/>
    </source>
</evidence>
<accession>A0A8X6TDE3</accession>
<dbReference type="AlphaFoldDB" id="A0A8X6TDE3"/>
<dbReference type="Proteomes" id="UP000887013">
    <property type="component" value="Unassembled WGS sequence"/>
</dbReference>
<organism evidence="1 2">
    <name type="scientific">Nephila pilipes</name>
    <name type="common">Giant wood spider</name>
    <name type="synonym">Nephila maculata</name>
    <dbReference type="NCBI Taxonomy" id="299642"/>
    <lineage>
        <taxon>Eukaryota</taxon>
        <taxon>Metazoa</taxon>
        <taxon>Ecdysozoa</taxon>
        <taxon>Arthropoda</taxon>
        <taxon>Chelicerata</taxon>
        <taxon>Arachnida</taxon>
        <taxon>Araneae</taxon>
        <taxon>Araneomorphae</taxon>
        <taxon>Entelegynae</taxon>
        <taxon>Araneoidea</taxon>
        <taxon>Nephilidae</taxon>
        <taxon>Nephila</taxon>
    </lineage>
</organism>
<gene>
    <name evidence="1" type="ORF">NPIL_438771</name>
</gene>
<proteinExistence type="predicted"/>
<sequence length="172" mass="19360">MVIATIFEVCLHILQYALRAFSGFDLLCFIEIIILDSMITFIDYFAMQVFNTAVFGLATTLVQTVDAVVEPIAPSLTRENVERKSKLVPPTSFVETPFEKNDQKVIVPEVRSFFIWKICQALDLPATFVPQQSDTAASLKQFKKSQPVPIVYSVTIFEMCKALELNAKLADQ</sequence>
<keyword evidence="2" id="KW-1185">Reference proteome</keyword>
<protein>
    <submittedName>
        <fullName evidence="1">Uncharacterized protein</fullName>
    </submittedName>
</protein>
<evidence type="ECO:0000313" key="1">
    <source>
        <dbReference type="EMBL" id="GFT03955.1"/>
    </source>
</evidence>
<comment type="caution">
    <text evidence="1">The sequence shown here is derived from an EMBL/GenBank/DDBJ whole genome shotgun (WGS) entry which is preliminary data.</text>
</comment>
<dbReference type="EMBL" id="BMAW01007475">
    <property type="protein sequence ID" value="GFT03955.1"/>
    <property type="molecule type" value="Genomic_DNA"/>
</dbReference>
<reference evidence="1" key="1">
    <citation type="submission" date="2020-08" db="EMBL/GenBank/DDBJ databases">
        <title>Multicomponent nature underlies the extraordinary mechanical properties of spider dragline silk.</title>
        <authorList>
            <person name="Kono N."/>
            <person name="Nakamura H."/>
            <person name="Mori M."/>
            <person name="Yoshida Y."/>
            <person name="Ohtoshi R."/>
            <person name="Malay A.D."/>
            <person name="Moran D.A.P."/>
            <person name="Tomita M."/>
            <person name="Numata K."/>
            <person name="Arakawa K."/>
        </authorList>
    </citation>
    <scope>NUCLEOTIDE SEQUENCE</scope>
</reference>
<name>A0A8X6TDE3_NEPPI</name>